<dbReference type="AlphaFoldDB" id="A0A0P1AC99"/>
<protein>
    <recommendedName>
        <fullName evidence="3">PH domain-containing protein</fullName>
    </recommendedName>
</protein>
<evidence type="ECO:0008006" key="3">
    <source>
        <dbReference type="Google" id="ProtNLM"/>
    </source>
</evidence>
<reference evidence="2" key="1">
    <citation type="submission" date="2014-09" db="EMBL/GenBank/DDBJ databases">
        <authorList>
            <person name="Sharma Rahul"/>
            <person name="Thines Marco"/>
        </authorList>
    </citation>
    <scope>NUCLEOTIDE SEQUENCE [LARGE SCALE GENOMIC DNA]</scope>
</reference>
<proteinExistence type="predicted"/>
<organism evidence="1 2">
    <name type="scientific">Plasmopara halstedii</name>
    <name type="common">Downy mildew of sunflower</name>
    <dbReference type="NCBI Taxonomy" id="4781"/>
    <lineage>
        <taxon>Eukaryota</taxon>
        <taxon>Sar</taxon>
        <taxon>Stramenopiles</taxon>
        <taxon>Oomycota</taxon>
        <taxon>Peronosporomycetes</taxon>
        <taxon>Peronosporales</taxon>
        <taxon>Peronosporaceae</taxon>
        <taxon>Plasmopara</taxon>
    </lineage>
</organism>
<keyword evidence="2" id="KW-1185">Reference proteome</keyword>
<sequence>MRFLGQAIVVMEVGWEHNRKSTAPLAKWKFPVDESIMGLHRFVQGIVELEITPVRSQMPCRSGQFLMVPPVSTRGRRSLSFWSKQGPIKGFVASPALRTPKKPASSSPLKKKMVIRWGMLSDTTFFLFDNTTARLLVSLDLVTLQLIKSGVQLDGNQSQQFPVKLYANGTMYVLYVSSYSQQQSWEYRINLYRRELLQLK</sequence>
<dbReference type="GeneID" id="36403260"/>
<dbReference type="EMBL" id="CCYD01000321">
    <property type="protein sequence ID" value="CEG38111.1"/>
    <property type="molecule type" value="Genomic_DNA"/>
</dbReference>
<evidence type="ECO:0000313" key="2">
    <source>
        <dbReference type="Proteomes" id="UP000054928"/>
    </source>
</evidence>
<dbReference type="Proteomes" id="UP000054928">
    <property type="component" value="Unassembled WGS sequence"/>
</dbReference>
<name>A0A0P1AC99_PLAHL</name>
<dbReference type="OrthoDB" id="60800at2759"/>
<accession>A0A0P1AC99</accession>
<dbReference type="RefSeq" id="XP_024574480.1">
    <property type="nucleotide sequence ID" value="XM_024723511.1"/>
</dbReference>
<evidence type="ECO:0000313" key="1">
    <source>
        <dbReference type="EMBL" id="CEG38111.1"/>
    </source>
</evidence>